<feature type="region of interest" description="Disordered" evidence="2">
    <location>
        <begin position="34"/>
        <end position="63"/>
    </location>
</feature>
<dbReference type="Proteomes" id="UP000013165">
    <property type="component" value="Unassembled WGS sequence"/>
</dbReference>
<evidence type="ECO:0000256" key="2">
    <source>
        <dbReference type="SAM" id="MobiDB-lite"/>
    </source>
</evidence>
<dbReference type="InterPro" id="IPR003409">
    <property type="entry name" value="MORN"/>
</dbReference>
<feature type="region of interest" description="Disordered" evidence="2">
    <location>
        <begin position="107"/>
        <end position="136"/>
    </location>
</feature>
<evidence type="ECO:0000313" key="5">
    <source>
        <dbReference type="Proteomes" id="UP000013165"/>
    </source>
</evidence>
<feature type="domain" description="PEGA" evidence="3">
    <location>
        <begin position="177"/>
        <end position="242"/>
    </location>
</feature>
<dbReference type="eggNOG" id="COG4642">
    <property type="taxonomic scope" value="Bacteria"/>
</dbReference>
<dbReference type="PATRIC" id="fig|626887.3.peg.3872"/>
<keyword evidence="5" id="KW-1185">Reference proteome</keyword>
<proteinExistence type="predicted"/>
<dbReference type="STRING" id="626887.J057_19380"/>
<gene>
    <name evidence="4" type="ORF">J057_19380</name>
</gene>
<accession>N6VTW2</accession>
<dbReference type="Pfam" id="PF02493">
    <property type="entry name" value="MORN"/>
    <property type="match status" value="8"/>
</dbReference>
<comment type="caution">
    <text evidence="4">The sequence shown here is derived from an EMBL/GenBank/DDBJ whole genome shotgun (WGS) entry which is preliminary data.</text>
</comment>
<dbReference type="OrthoDB" id="2065331at2"/>
<evidence type="ECO:0000313" key="4">
    <source>
        <dbReference type="EMBL" id="ENO13590.1"/>
    </source>
</evidence>
<evidence type="ECO:0000256" key="1">
    <source>
        <dbReference type="ARBA" id="ARBA00022737"/>
    </source>
</evidence>
<dbReference type="AlphaFoldDB" id="N6VTW2"/>
<dbReference type="HOGENOM" id="CLU_626716_0_0_6"/>
<dbReference type="InterPro" id="IPR013229">
    <property type="entry name" value="PEGA"/>
</dbReference>
<evidence type="ECO:0000259" key="3">
    <source>
        <dbReference type="Pfam" id="PF08308"/>
    </source>
</evidence>
<dbReference type="SMART" id="SM00698">
    <property type="entry name" value="MORN"/>
    <property type="match status" value="8"/>
</dbReference>
<name>N6VTW2_9GAMM</name>
<sequence length="483" mass="52166">MVDFRPLLFVNALALMLLVTAGFASIRSDAGHMPGLGGQPEDVSSAKVSRHLSTTPERFEPGIPQQQEPAFASEEASVFADVVPESTLRQKQEVDVESGQIEATVVGTEVSSAERLDSPAATDSATSKKASEKPEENIETAIHEAMPPQLAMAEQEMPEEQAVKTPLEPIPEPTTAQLTLRSNVVGDSVRINGKGYGATRLDLALEPGEYNVVISKNGYKDWSETVRLQAGDDLTLRGRLEKYTRVNYLDGQWLGGVRTGDGTYSGGDGLAYSGHFVDGQFDGRGIARYTDGSRYEGHWSAGERSGEGTFRAADGSTYIGQFDNDEFNGQGTLTRANGDVLTGQWTNGRLDGHSSLTTADGMLYVGGFRNGAFHGEGTLTYPDGRHYEGGFSNGEYHGEGSEIFANGKKYVGQYIEGDFHGKGTLMNPNGSTIEATFRYGEPYGQAKLTTPEGEVFNARTSEPGVCYRDKSYRATQCPPLEGW</sequence>
<dbReference type="PANTHER" id="PTHR43215:SF14">
    <property type="entry name" value="RADIAL SPOKE HEAD 1 HOMOLOG"/>
    <property type="match status" value="1"/>
</dbReference>
<keyword evidence="1" id="KW-0677">Repeat</keyword>
<dbReference type="SUPFAM" id="SSF82185">
    <property type="entry name" value="Histone H3 K4-specific methyltransferase SET7/9 N-terminal domain"/>
    <property type="match status" value="2"/>
</dbReference>
<protein>
    <submittedName>
        <fullName evidence="4">PEGA domain-containing protein</fullName>
    </submittedName>
</protein>
<dbReference type="Gene3D" id="2.20.110.10">
    <property type="entry name" value="Histone H3 K4-specific methyltransferase SET7/9 N-terminal domain"/>
    <property type="match status" value="4"/>
</dbReference>
<dbReference type="Pfam" id="PF08308">
    <property type="entry name" value="PEGA"/>
    <property type="match status" value="1"/>
</dbReference>
<dbReference type="RefSeq" id="WP_004581811.1">
    <property type="nucleotide sequence ID" value="NZ_AP028878.1"/>
</dbReference>
<dbReference type="EMBL" id="APLQ01000014">
    <property type="protein sequence ID" value="ENO13590.1"/>
    <property type="molecule type" value="Genomic_DNA"/>
</dbReference>
<feature type="compositionally biased region" description="Low complexity" evidence="2">
    <location>
        <begin position="118"/>
        <end position="128"/>
    </location>
</feature>
<dbReference type="PANTHER" id="PTHR43215">
    <property type="entry name" value="RADIAL SPOKE HEAD 1 HOMOLOG"/>
    <property type="match status" value="1"/>
</dbReference>
<organism evidence="4 5">
    <name type="scientific">Marinobacter nanhaiticus D15-8W</name>
    <dbReference type="NCBI Taxonomy" id="626887"/>
    <lineage>
        <taxon>Bacteria</taxon>
        <taxon>Pseudomonadati</taxon>
        <taxon>Pseudomonadota</taxon>
        <taxon>Gammaproteobacteria</taxon>
        <taxon>Pseudomonadales</taxon>
        <taxon>Marinobacteraceae</taxon>
        <taxon>Marinobacter</taxon>
    </lineage>
</organism>
<reference evidence="4 5" key="1">
    <citation type="journal article" date="2013" name="Genome Announc.">
        <title>Genome Sequence of the Polycyclic Aromatic Hydrocarbon-Degrading Bacterium Strain Marinobacter nanhaiticus D15-8WT.</title>
        <authorList>
            <person name="Cui Z."/>
            <person name="Gao W."/>
            <person name="Li Q."/>
            <person name="Xu G."/>
            <person name="Zheng L."/>
        </authorList>
    </citation>
    <scope>NUCLEOTIDE SEQUENCE [LARGE SCALE GENOMIC DNA]</scope>
    <source>
        <strain evidence="4 5">D15-8W</strain>
    </source>
</reference>